<protein>
    <recommendedName>
        <fullName evidence="3">Capsular biosynthesis protein</fullName>
    </recommendedName>
</protein>
<reference evidence="2" key="1">
    <citation type="journal article" date="2019" name="Int. J. Syst. Evol. Microbiol.">
        <title>The Global Catalogue of Microorganisms (GCM) 10K type strain sequencing project: providing services to taxonomists for standard genome sequencing and annotation.</title>
        <authorList>
            <consortium name="The Broad Institute Genomics Platform"/>
            <consortium name="The Broad Institute Genome Sequencing Center for Infectious Disease"/>
            <person name="Wu L."/>
            <person name="Ma J."/>
        </authorList>
    </citation>
    <scope>NUCLEOTIDE SEQUENCE [LARGE SCALE GENOMIC DNA]</scope>
    <source>
        <strain evidence="2">NBRC 111756</strain>
    </source>
</reference>
<organism evidence="1 2">
    <name type="scientific">Marinobacterium aestuariivivens</name>
    <dbReference type="NCBI Taxonomy" id="1698799"/>
    <lineage>
        <taxon>Bacteria</taxon>
        <taxon>Pseudomonadati</taxon>
        <taxon>Pseudomonadota</taxon>
        <taxon>Gammaproteobacteria</taxon>
        <taxon>Oceanospirillales</taxon>
        <taxon>Oceanospirillaceae</taxon>
        <taxon>Marinobacterium</taxon>
    </lineage>
</organism>
<evidence type="ECO:0008006" key="3">
    <source>
        <dbReference type="Google" id="ProtNLM"/>
    </source>
</evidence>
<dbReference type="Pfam" id="PF05159">
    <property type="entry name" value="Capsule_synth"/>
    <property type="match status" value="1"/>
</dbReference>
<comment type="caution">
    <text evidence="1">The sequence shown here is derived from an EMBL/GenBank/DDBJ whole genome shotgun (WGS) entry which is preliminary data.</text>
</comment>
<proteinExistence type="predicted"/>
<name>A0ABW1ZVK0_9GAMM</name>
<gene>
    <name evidence="1" type="ORF">ACFQDL_02245</name>
</gene>
<evidence type="ECO:0000313" key="1">
    <source>
        <dbReference type="EMBL" id="MFC6669061.1"/>
    </source>
</evidence>
<evidence type="ECO:0000313" key="2">
    <source>
        <dbReference type="Proteomes" id="UP001596422"/>
    </source>
</evidence>
<dbReference type="EMBL" id="JBHSWE010000001">
    <property type="protein sequence ID" value="MFC6669061.1"/>
    <property type="molecule type" value="Genomic_DNA"/>
</dbReference>
<dbReference type="RefSeq" id="WP_379907608.1">
    <property type="nucleotide sequence ID" value="NZ_JBHSWE010000001.1"/>
</dbReference>
<keyword evidence="2" id="KW-1185">Reference proteome</keyword>
<dbReference type="InterPro" id="IPR007833">
    <property type="entry name" value="Capsule_polysaccharide_synth"/>
</dbReference>
<sequence>MKRHSFLLLQGPATPFFARLADTLLDQGHRVFKVNFCSGDALFRTRAESIVFDRPIEHWDAFLVDLLDRHGIDQVLLFGDCRPLHRRAIEQLRQRSIQFHVYEEGYFRPNWITLESGGTNGFSSLPKDPEWYRNQADQIPHYDDGNLVGGSLKVRALQDMAYHLANLANPVLYPEYRTHRPHASHIEYLGWARRFPQLPWRERQARRICQRLHAEKRPYYLFPLQLDADYQIQVHSEFGGIRDAIDRVMHSLPPAPAADPCW</sequence>
<dbReference type="Proteomes" id="UP001596422">
    <property type="component" value="Unassembled WGS sequence"/>
</dbReference>
<accession>A0ABW1ZVK0</accession>